<evidence type="ECO:0000313" key="3">
    <source>
        <dbReference type="Proteomes" id="UP000304951"/>
    </source>
</evidence>
<evidence type="ECO:0000256" key="1">
    <source>
        <dbReference type="SAM" id="MobiDB-lite"/>
    </source>
</evidence>
<feature type="region of interest" description="Disordered" evidence="1">
    <location>
        <begin position="289"/>
        <end position="356"/>
    </location>
</feature>
<dbReference type="AlphaFoldDB" id="A0A4S8STA9"/>
<accession>A0A4S8STA9</accession>
<comment type="caution">
    <text evidence="2">The sequence shown here is derived from an EMBL/GenBank/DDBJ whole genome shotgun (WGS) entry which is preliminary data.</text>
</comment>
<dbReference type="Proteomes" id="UP000304951">
    <property type="component" value="Unassembled WGS sequence"/>
</dbReference>
<protein>
    <submittedName>
        <fullName evidence="2">Uncharacterized protein</fullName>
    </submittedName>
</protein>
<evidence type="ECO:0000313" key="2">
    <source>
        <dbReference type="EMBL" id="THV74119.1"/>
    </source>
</evidence>
<organism evidence="2 3">
    <name type="scientific">Aureobasidium pullulans</name>
    <name type="common">Black yeast</name>
    <name type="synonym">Pullularia pullulans</name>
    <dbReference type="NCBI Taxonomy" id="5580"/>
    <lineage>
        <taxon>Eukaryota</taxon>
        <taxon>Fungi</taxon>
        <taxon>Dikarya</taxon>
        <taxon>Ascomycota</taxon>
        <taxon>Pezizomycotina</taxon>
        <taxon>Dothideomycetes</taxon>
        <taxon>Dothideomycetidae</taxon>
        <taxon>Dothideales</taxon>
        <taxon>Saccotheciaceae</taxon>
        <taxon>Aureobasidium</taxon>
    </lineage>
</organism>
<feature type="region of interest" description="Disordered" evidence="1">
    <location>
        <begin position="40"/>
        <end position="65"/>
    </location>
</feature>
<feature type="compositionally biased region" description="Polar residues" evidence="1">
    <location>
        <begin position="334"/>
        <end position="349"/>
    </location>
</feature>
<dbReference type="EMBL" id="QZAF01000071">
    <property type="protein sequence ID" value="THV74119.1"/>
    <property type="molecule type" value="Genomic_DNA"/>
</dbReference>
<proteinExistence type="predicted"/>
<name>A0A4S8STA9_AURPU</name>
<sequence length="513" mass="57119">MHSHCALRSSSWAGRDCRNKPTPAPVVLLPNFSSPLTTDCSLSRHPNMDEHSLSLPQPPPAKRIRLDDDDTLADEDEGPGDAARPETFFDCYNMSDRKTAGYLGFSNTSELHVCSVSWPLLRATAAIHPIAHKLNKELALGLIRDAPRSANSAIILKSWSLLDSDGKGLSNLRKAEHLAIVLINLKSDLALMVAASDNTNQLQHAHDCQKFRTVYPSHLCPPQISYPVKSPLLAPSDGEDFLESYNRCFSLLRHMRNILKSSVYDTRYNTDKFKTGQYVDEKHKPAWMRAQGSGAPPITQPQHGLDSPPQSRRPSAVNETHKPWIPTRPRGLSKSPTSQYALGSASQPSPAAVKEREPSVNYQFSFSAIHSIEINPSCEPPPISRSFAILWDHTIEPDYLKPGLKRAMDRAKATGAHLPSKLQKLKKDPRDMNRETLFYEQIRAQFECRALGIDLGKLLLQYNSSTFGESILVTQNLEDEAWSDTQAALADSDNDKFVFRVGFFALNNDDDDG</sequence>
<reference evidence="2 3" key="1">
    <citation type="submission" date="2018-10" db="EMBL/GenBank/DDBJ databases">
        <title>Fifty Aureobasidium pullulans genomes reveal a recombining polyextremotolerant generalist.</title>
        <authorList>
            <person name="Gostincar C."/>
            <person name="Turk M."/>
            <person name="Zajc J."/>
            <person name="Gunde-Cimerman N."/>
        </authorList>
    </citation>
    <scope>NUCLEOTIDE SEQUENCE [LARGE SCALE GENOMIC DNA]</scope>
    <source>
        <strain evidence="2 3">EXF-11900</strain>
    </source>
</reference>
<gene>
    <name evidence="2" type="ORF">D6D28_02800</name>
</gene>